<keyword evidence="1" id="KW-0521">NADP</keyword>
<dbReference type="SUPFAM" id="SSF50129">
    <property type="entry name" value="GroES-like"/>
    <property type="match status" value="1"/>
</dbReference>
<dbReference type="InterPro" id="IPR011032">
    <property type="entry name" value="GroES-like_sf"/>
</dbReference>
<proteinExistence type="predicted"/>
<dbReference type="GO" id="GO:0016491">
    <property type="term" value="F:oxidoreductase activity"/>
    <property type="evidence" value="ECO:0007669"/>
    <property type="project" value="InterPro"/>
</dbReference>
<dbReference type="PANTHER" id="PTHR44154">
    <property type="entry name" value="QUINONE OXIDOREDUCTASE"/>
    <property type="match status" value="1"/>
</dbReference>
<dbReference type="RefSeq" id="WP_191894452.1">
    <property type="nucleotide sequence ID" value="NZ_BMQD01000005.1"/>
</dbReference>
<evidence type="ECO:0000256" key="1">
    <source>
        <dbReference type="ARBA" id="ARBA00022857"/>
    </source>
</evidence>
<evidence type="ECO:0000259" key="2">
    <source>
        <dbReference type="SMART" id="SM00829"/>
    </source>
</evidence>
<dbReference type="AlphaFoldDB" id="A0AA37BES5"/>
<protein>
    <submittedName>
        <fullName evidence="3">NADPH:quinone reductase</fullName>
    </submittedName>
</protein>
<dbReference type="Gene3D" id="3.40.50.720">
    <property type="entry name" value="NAD(P)-binding Rossmann-like Domain"/>
    <property type="match status" value="1"/>
</dbReference>
<dbReference type="InterPro" id="IPR020843">
    <property type="entry name" value="ER"/>
</dbReference>
<feature type="domain" description="Enoyl reductase (ER)" evidence="2">
    <location>
        <begin position="10"/>
        <end position="309"/>
    </location>
</feature>
<accession>A0AA37BES5</accession>
<dbReference type="Proteomes" id="UP000627984">
    <property type="component" value="Unassembled WGS sequence"/>
</dbReference>
<dbReference type="Gene3D" id="3.90.180.10">
    <property type="entry name" value="Medium-chain alcohol dehydrogenases, catalytic domain"/>
    <property type="match status" value="1"/>
</dbReference>
<evidence type="ECO:0000313" key="3">
    <source>
        <dbReference type="EMBL" id="GGK60254.1"/>
    </source>
</evidence>
<dbReference type="CDD" id="cd05289">
    <property type="entry name" value="MDR_like_2"/>
    <property type="match status" value="1"/>
</dbReference>
<dbReference type="Pfam" id="PF13602">
    <property type="entry name" value="ADH_zinc_N_2"/>
    <property type="match status" value="1"/>
</dbReference>
<comment type="caution">
    <text evidence="3">The sequence shown here is derived from an EMBL/GenBank/DDBJ whole genome shotgun (WGS) entry which is preliminary data.</text>
</comment>
<dbReference type="Pfam" id="PF08240">
    <property type="entry name" value="ADH_N"/>
    <property type="match status" value="1"/>
</dbReference>
<sequence length="311" mass="31188">MRAVVIRSFGGPEVLETVDVPVPAAGPGQVRIRVEAAGVNPVDAATRTGMLVEFGLTTAREVQGVGWDVAGVVDEVGPGVEAFTPGDRVIGVSDRLDVPHAGYAEQIVLDADAVAPAPRNATPAEAATIPLNGLTAAQALDLAGLQEGQTLLVTGAAGAVGGYAVELAAARGLRVVAVAGAADEETVRKLGAEFFVPRGADLSASVRALVPGGAHGAIDAAVVGLPALDAVRGGGSFVAVIGGAAPLPLRGIRVANVWVRADGARLAELVRLVDGGRLTPRVAGTLPLAEAATAHQRLAEGGFRGRLVLLP</sequence>
<dbReference type="PANTHER" id="PTHR44154:SF1">
    <property type="entry name" value="QUINONE OXIDOREDUCTASE"/>
    <property type="match status" value="1"/>
</dbReference>
<evidence type="ECO:0000313" key="4">
    <source>
        <dbReference type="Proteomes" id="UP000627984"/>
    </source>
</evidence>
<gene>
    <name evidence="3" type="ORF">GCM10010126_19750</name>
</gene>
<reference evidence="3" key="2">
    <citation type="submission" date="2022-09" db="EMBL/GenBank/DDBJ databases">
        <authorList>
            <person name="Sun Q."/>
            <person name="Ohkuma M."/>
        </authorList>
    </citation>
    <scope>NUCLEOTIDE SEQUENCE</scope>
    <source>
        <strain evidence="3">JCM 3093</strain>
    </source>
</reference>
<dbReference type="EMBL" id="BMQD01000005">
    <property type="protein sequence ID" value="GGK60254.1"/>
    <property type="molecule type" value="Genomic_DNA"/>
</dbReference>
<dbReference type="InterPro" id="IPR013154">
    <property type="entry name" value="ADH-like_N"/>
</dbReference>
<name>A0AA37BES5_9ACTN</name>
<reference evidence="3" key="1">
    <citation type="journal article" date="2014" name="Int. J. Syst. Evol. Microbiol.">
        <title>Complete genome sequence of Corynebacterium casei LMG S-19264T (=DSM 44701T), isolated from a smear-ripened cheese.</title>
        <authorList>
            <consortium name="US DOE Joint Genome Institute (JGI-PGF)"/>
            <person name="Walter F."/>
            <person name="Albersmeier A."/>
            <person name="Kalinowski J."/>
            <person name="Ruckert C."/>
        </authorList>
    </citation>
    <scope>NUCLEOTIDE SEQUENCE</scope>
    <source>
        <strain evidence="3">JCM 3093</strain>
    </source>
</reference>
<dbReference type="SUPFAM" id="SSF51735">
    <property type="entry name" value="NAD(P)-binding Rossmann-fold domains"/>
    <property type="match status" value="1"/>
</dbReference>
<dbReference type="InterPro" id="IPR036291">
    <property type="entry name" value="NAD(P)-bd_dom_sf"/>
</dbReference>
<organism evidence="3 4">
    <name type="scientific">Planomonospora parontospora</name>
    <dbReference type="NCBI Taxonomy" id="58119"/>
    <lineage>
        <taxon>Bacteria</taxon>
        <taxon>Bacillati</taxon>
        <taxon>Actinomycetota</taxon>
        <taxon>Actinomycetes</taxon>
        <taxon>Streptosporangiales</taxon>
        <taxon>Streptosporangiaceae</taxon>
        <taxon>Planomonospora</taxon>
    </lineage>
</organism>
<dbReference type="InterPro" id="IPR051603">
    <property type="entry name" value="Zinc-ADH_QOR/CCCR"/>
</dbReference>
<dbReference type="SMART" id="SM00829">
    <property type="entry name" value="PKS_ER"/>
    <property type="match status" value="1"/>
</dbReference>